<dbReference type="Gene3D" id="3.30.70.1440">
    <property type="entry name" value="Multidrug efflux transporter AcrB pore domain"/>
    <property type="match status" value="1"/>
</dbReference>
<feature type="transmembrane region" description="Helical" evidence="1">
    <location>
        <begin position="984"/>
        <end position="1009"/>
    </location>
</feature>
<dbReference type="Proteomes" id="UP001201217">
    <property type="component" value="Unassembled WGS sequence"/>
</dbReference>
<dbReference type="Pfam" id="PF00873">
    <property type="entry name" value="ACR_tran"/>
    <property type="match status" value="1"/>
</dbReference>
<proteinExistence type="predicted"/>
<feature type="transmembrane region" description="Helical" evidence="1">
    <location>
        <begin position="887"/>
        <end position="907"/>
    </location>
</feature>
<evidence type="ECO:0000256" key="1">
    <source>
        <dbReference type="SAM" id="Phobius"/>
    </source>
</evidence>
<protein>
    <submittedName>
        <fullName evidence="2">Efflux RND transporter permease subunit</fullName>
    </submittedName>
</protein>
<dbReference type="Gene3D" id="3.30.70.1430">
    <property type="entry name" value="Multidrug efflux transporter AcrB pore domain"/>
    <property type="match status" value="2"/>
</dbReference>
<sequence>MSATGTNRARSIVELFVRHRNAANLLMILMILFGAWGISKLNRQFFPTLEVKQIQISLVWSGASADDIRKNMLQAIEPTVRFLDGVQSMSSQAREGAGSITLVYERDTDMRQAEAQVEAAVAGVTNLPIEAETPEVNTPKFFDPIADIGISGPFPEATLRHYAREIRDGLLDAGVDRVTFTGYRDREIKVVVDDQRLRQLDLTTAEIAQAIAQNTADRPSGSVEGDLQAQIRALAPEIGVNALSRLEIKTTSQGDKLLLGDVATVADGFNADQSVGFMGGDQAIRLSVSRSATADTVESFETMNNYLEEIRPTLPDSLKIEVFNAAASLVEDRLSLLVNNGLLGLGLVLFVLFVFLDFRIAFWVAVGIPVSILMTLGVMYFTGQTINMISMFALLLTLGIIVDDAIVVGEHTATRYALGDDRAVAATKGAGRMAAPVIAASLTTMAAFGPILLVGDVVGQILSALPMVVIAVLIASLIECFLVLPGHLSHALPKERKAPGFFRRNFDRGFEFFKERIFGAVSRVSYRWRYATTAIALALAIIGGALIPAGKLGFEFFPSVEGETVSLNANFQPGVPQEDMYALIEEMGKVVTKVEQELTPEGETLIVTSFASLDVENGRANIQVYLTPSEQRSVRTREIGAAIRAQLPRFAGVDRIGVREPRGGPPGRAIDVEFTGADTATLKAAAEDLTAVLEGFEGVQDINDTLNYGKPELVLELTPRGSALGFNIDNLGSQIRDAFEGRVARRVAAEDEEITIRVERDGENEGTSALRNLWVRSPAGNFVPLLEVASLSERQGFNRIVREEGKTTVRVIADTDNNITSGADVLERLEQDYMGAIVAEHGVQYSFGGTQAEQNAAFGDLRLGGIIALGIMYVIIAWIFASYFAPLAVMLIIPFGVVGAIWGHFFMGYNLTIISVMGLLGLAGILVNDSIVLVSRLQERLEEGNSLYEAATGAARDRLRAVVLTSLTTIGGLAPLLFETSLQAQFLIPMAITIVFGLGLATALVLFLVPAFIGIGADIGALIGWLFMRPNAPTFGGLLRGEHHNAPRSPTPAE</sequence>
<feature type="transmembrane region" description="Helical" evidence="1">
    <location>
        <begin position="530"/>
        <end position="549"/>
    </location>
</feature>
<dbReference type="RefSeq" id="WP_236113147.1">
    <property type="nucleotide sequence ID" value="NZ_JAKGTI010000001.1"/>
</dbReference>
<evidence type="ECO:0000313" key="3">
    <source>
        <dbReference type="Proteomes" id="UP001201217"/>
    </source>
</evidence>
<dbReference type="Gene3D" id="1.20.1640.10">
    <property type="entry name" value="Multidrug efflux transporter AcrB transmembrane domain"/>
    <property type="match status" value="2"/>
</dbReference>
<name>A0ABS9E742_9HYPH</name>
<keyword evidence="1" id="KW-0812">Transmembrane</keyword>
<feature type="transmembrane region" description="Helical" evidence="1">
    <location>
        <begin position="958"/>
        <end position="978"/>
    </location>
</feature>
<dbReference type="PANTHER" id="PTHR32063:SF33">
    <property type="entry name" value="RND SUPERFAMILY EFFLUX PUMP PERMEASE COMPONENT"/>
    <property type="match status" value="1"/>
</dbReference>
<dbReference type="SUPFAM" id="SSF82693">
    <property type="entry name" value="Multidrug efflux transporter AcrB pore domain, PN1, PN2, PC1 and PC2 subdomains"/>
    <property type="match status" value="2"/>
</dbReference>
<dbReference type="Gene3D" id="3.30.70.1320">
    <property type="entry name" value="Multidrug efflux transporter AcrB pore domain like"/>
    <property type="match status" value="1"/>
</dbReference>
<dbReference type="EMBL" id="JAKGTI010000001">
    <property type="protein sequence ID" value="MCF4097590.1"/>
    <property type="molecule type" value="Genomic_DNA"/>
</dbReference>
<dbReference type="SUPFAM" id="SSF82714">
    <property type="entry name" value="Multidrug efflux transporter AcrB TolC docking domain, DN and DC subdomains"/>
    <property type="match status" value="2"/>
</dbReference>
<reference evidence="2 3" key="1">
    <citation type="submission" date="2022-01" db="EMBL/GenBank/DDBJ databases">
        <title>Maritalea mediterranea sp. nov., isolated from marine plastic residues from the Malva-rosa beach (Valencia, Spain).</title>
        <authorList>
            <person name="Vidal-Verdu A."/>
            <person name="Molina-Menor E."/>
            <person name="Pascual J."/>
            <person name="Pereto J."/>
            <person name="Porcar M."/>
        </authorList>
    </citation>
    <scope>NUCLEOTIDE SEQUENCE [LARGE SCALE GENOMIC DNA]</scope>
    <source>
        <strain evidence="2 3">P4.10X</strain>
    </source>
</reference>
<keyword evidence="1" id="KW-0472">Membrane</keyword>
<keyword evidence="3" id="KW-1185">Reference proteome</keyword>
<feature type="transmembrane region" description="Helical" evidence="1">
    <location>
        <begin position="362"/>
        <end position="382"/>
    </location>
</feature>
<feature type="transmembrane region" description="Helical" evidence="1">
    <location>
        <begin position="334"/>
        <end position="355"/>
    </location>
</feature>
<organism evidence="2 3">
    <name type="scientific">Maritalea mediterranea</name>
    <dbReference type="NCBI Taxonomy" id="2909667"/>
    <lineage>
        <taxon>Bacteria</taxon>
        <taxon>Pseudomonadati</taxon>
        <taxon>Pseudomonadota</taxon>
        <taxon>Alphaproteobacteria</taxon>
        <taxon>Hyphomicrobiales</taxon>
        <taxon>Devosiaceae</taxon>
        <taxon>Maritalea</taxon>
    </lineage>
</organism>
<feature type="transmembrane region" description="Helical" evidence="1">
    <location>
        <begin position="388"/>
        <end position="409"/>
    </location>
</feature>
<feature type="transmembrane region" description="Helical" evidence="1">
    <location>
        <begin position="461"/>
        <end position="484"/>
    </location>
</feature>
<keyword evidence="1" id="KW-1133">Transmembrane helix</keyword>
<dbReference type="PRINTS" id="PR00702">
    <property type="entry name" value="ACRIFLAVINRP"/>
</dbReference>
<accession>A0ABS9E742</accession>
<gene>
    <name evidence="2" type="ORF">L1I42_03700</name>
</gene>
<dbReference type="Gene3D" id="3.30.2090.10">
    <property type="entry name" value="Multidrug efflux transporter AcrB TolC docking domain, DN and DC subdomains"/>
    <property type="match status" value="2"/>
</dbReference>
<comment type="caution">
    <text evidence="2">The sequence shown here is derived from an EMBL/GenBank/DDBJ whole genome shotgun (WGS) entry which is preliminary data.</text>
</comment>
<dbReference type="InterPro" id="IPR001036">
    <property type="entry name" value="Acrflvin-R"/>
</dbReference>
<feature type="transmembrane region" description="Helical" evidence="1">
    <location>
        <begin position="430"/>
        <end position="455"/>
    </location>
</feature>
<dbReference type="InterPro" id="IPR027463">
    <property type="entry name" value="AcrB_DN_DC_subdom"/>
</dbReference>
<feature type="transmembrane region" description="Helical" evidence="1">
    <location>
        <begin position="21"/>
        <end position="39"/>
    </location>
</feature>
<dbReference type="PANTHER" id="PTHR32063">
    <property type="match status" value="1"/>
</dbReference>
<feature type="transmembrane region" description="Helical" evidence="1">
    <location>
        <begin position="913"/>
        <end position="937"/>
    </location>
</feature>
<feature type="transmembrane region" description="Helical" evidence="1">
    <location>
        <begin position="861"/>
        <end position="880"/>
    </location>
</feature>
<dbReference type="SUPFAM" id="SSF82866">
    <property type="entry name" value="Multidrug efflux transporter AcrB transmembrane domain"/>
    <property type="match status" value="2"/>
</dbReference>
<evidence type="ECO:0000313" key="2">
    <source>
        <dbReference type="EMBL" id="MCF4097590.1"/>
    </source>
</evidence>